<protein>
    <submittedName>
        <fullName evidence="2">Uncharacterized protein</fullName>
    </submittedName>
</protein>
<dbReference type="EMBL" id="RXHU01000075">
    <property type="protein sequence ID" value="RTE06276.1"/>
    <property type="molecule type" value="Genomic_DNA"/>
</dbReference>
<evidence type="ECO:0000313" key="2">
    <source>
        <dbReference type="EMBL" id="RTE06276.1"/>
    </source>
</evidence>
<evidence type="ECO:0000256" key="1">
    <source>
        <dbReference type="SAM" id="Phobius"/>
    </source>
</evidence>
<comment type="caution">
    <text evidence="2">The sequence shown here is derived from an EMBL/GenBank/DDBJ whole genome shotgun (WGS) entry which is preliminary data.</text>
</comment>
<keyword evidence="1" id="KW-0812">Transmembrane</keyword>
<keyword evidence="1" id="KW-0472">Membrane</keyword>
<keyword evidence="3" id="KW-1185">Reference proteome</keyword>
<gene>
    <name evidence="2" type="ORF">EJQ19_23165</name>
</gene>
<feature type="transmembrane region" description="Helical" evidence="1">
    <location>
        <begin position="31"/>
        <end position="51"/>
    </location>
</feature>
<organism evidence="2 3">
    <name type="scientific">Paenibacillus whitsoniae</name>
    <dbReference type="NCBI Taxonomy" id="2496558"/>
    <lineage>
        <taxon>Bacteria</taxon>
        <taxon>Bacillati</taxon>
        <taxon>Bacillota</taxon>
        <taxon>Bacilli</taxon>
        <taxon>Bacillales</taxon>
        <taxon>Paenibacillaceae</taxon>
        <taxon>Paenibacillus</taxon>
    </lineage>
</organism>
<dbReference type="RefSeq" id="WP_126143619.1">
    <property type="nucleotide sequence ID" value="NZ_RXHU01000075.1"/>
</dbReference>
<dbReference type="OrthoDB" id="2628773at2"/>
<evidence type="ECO:0000313" key="3">
    <source>
        <dbReference type="Proteomes" id="UP000276128"/>
    </source>
</evidence>
<accession>A0A430J890</accession>
<proteinExistence type="predicted"/>
<keyword evidence="1" id="KW-1133">Transmembrane helix</keyword>
<dbReference type="Proteomes" id="UP000276128">
    <property type="component" value="Unassembled WGS sequence"/>
</dbReference>
<dbReference type="AlphaFoldDB" id="A0A430J890"/>
<reference evidence="2 3" key="1">
    <citation type="submission" date="2018-12" db="EMBL/GenBank/DDBJ databases">
        <title>Bacillus ochoae sp. nov., Paenibacillus whitsoniae sp. nov., Paenibacillus spiritus sp. nov. Isolated from the Mars Exploration Rover during spacecraft assembly.</title>
        <authorList>
            <person name="Seuylemezian A."/>
            <person name="Vaishampayan P."/>
        </authorList>
    </citation>
    <scope>NUCLEOTIDE SEQUENCE [LARGE SCALE GENOMIC DNA]</scope>
    <source>
        <strain evidence="2 3">MER 54</strain>
    </source>
</reference>
<name>A0A430J890_9BACL</name>
<sequence>MARSLMKLAGGFVLLLVSVVAMIMTWEAGLLTPLGGVSIAIVSFLGTVLMWQDVLEASRGVEGRHGEKSKADNR</sequence>